<dbReference type="Proteomes" id="UP000325665">
    <property type="component" value="Segment"/>
</dbReference>
<proteinExistence type="predicted"/>
<gene>
    <name evidence="1" type="primary">56</name>
    <name evidence="1" type="ORF">SEA_LYMARA_56</name>
</gene>
<accession>A0A5J6TY89</accession>
<protein>
    <submittedName>
        <fullName evidence="1">Uncharacterized protein</fullName>
    </submittedName>
</protein>
<dbReference type="GeneID" id="55813901"/>
<name>A0A5J6TY89_9CAUD</name>
<evidence type="ECO:0000313" key="2">
    <source>
        <dbReference type="Proteomes" id="UP000325665"/>
    </source>
</evidence>
<evidence type="ECO:0000313" key="1">
    <source>
        <dbReference type="EMBL" id="QFG14857.1"/>
    </source>
</evidence>
<reference evidence="1 2" key="1">
    <citation type="submission" date="2019-07" db="EMBL/GenBank/DDBJ databases">
        <authorList>
            <person name="Roscher J.E."/>
            <person name="Stoner T.H."/>
            <person name="Garlena R.A."/>
            <person name="Russell D.A."/>
            <person name="Pope W.H."/>
            <person name="Jacobs-Sera D."/>
            <person name="Hatfull G.F."/>
        </authorList>
    </citation>
    <scope>NUCLEOTIDE SEQUENCE [LARGE SCALE GENOMIC DNA]</scope>
</reference>
<dbReference type="KEGG" id="vg:55813901"/>
<sequence length="59" mass="6511">MRIQRVKDGDLVPVEGLDVPAATQVHMYGATGAFMVEEDPNTGILRITRLWGSITLQSR</sequence>
<dbReference type="EMBL" id="MN234234">
    <property type="protein sequence ID" value="QFG14857.1"/>
    <property type="molecule type" value="Genomic_DNA"/>
</dbReference>
<organism evidence="1 2">
    <name type="scientific">Arthrobacter phage Lymara</name>
    <dbReference type="NCBI Taxonomy" id="2599828"/>
    <lineage>
        <taxon>Viruses</taxon>
        <taxon>Duplodnaviria</taxon>
        <taxon>Heunggongvirae</taxon>
        <taxon>Uroviricota</taxon>
        <taxon>Caudoviricetes</taxon>
        <taxon>Klausavirus</taxon>
        <taxon>Klausavirus lymara</taxon>
    </lineage>
</organism>
<dbReference type="RefSeq" id="YP_009884541.1">
    <property type="nucleotide sequence ID" value="NC_049471.1"/>
</dbReference>
<keyword evidence="2" id="KW-1185">Reference proteome</keyword>